<dbReference type="Pfam" id="PF00440">
    <property type="entry name" value="TetR_N"/>
    <property type="match status" value="1"/>
</dbReference>
<dbReference type="PANTHER" id="PTHR30055">
    <property type="entry name" value="HTH-TYPE TRANSCRIPTIONAL REGULATOR RUTR"/>
    <property type="match status" value="1"/>
</dbReference>
<dbReference type="InterPro" id="IPR041490">
    <property type="entry name" value="KstR2_TetR_C"/>
</dbReference>
<dbReference type="InterPro" id="IPR001647">
    <property type="entry name" value="HTH_TetR"/>
</dbReference>
<dbReference type="InterPro" id="IPR036271">
    <property type="entry name" value="Tet_transcr_reg_TetR-rel_C_sf"/>
</dbReference>
<evidence type="ECO:0000256" key="2">
    <source>
        <dbReference type="PROSITE-ProRule" id="PRU00335"/>
    </source>
</evidence>
<evidence type="ECO:0000259" key="3">
    <source>
        <dbReference type="PROSITE" id="PS50977"/>
    </source>
</evidence>
<keyword evidence="5" id="KW-1185">Reference proteome</keyword>
<gene>
    <name evidence="4" type="ORF">GCM10007298_08390</name>
</gene>
<name>A0ABQ1UAR0_9NOCA</name>
<keyword evidence="1 2" id="KW-0238">DNA-binding</keyword>
<reference evidence="5" key="1">
    <citation type="journal article" date="2019" name="Int. J. Syst. Evol. Microbiol.">
        <title>The Global Catalogue of Microorganisms (GCM) 10K type strain sequencing project: providing services to taxonomists for standard genome sequencing and annotation.</title>
        <authorList>
            <consortium name="The Broad Institute Genomics Platform"/>
            <consortium name="The Broad Institute Genome Sequencing Center for Infectious Disease"/>
            <person name="Wu L."/>
            <person name="Ma J."/>
        </authorList>
    </citation>
    <scope>NUCLEOTIDE SEQUENCE [LARGE SCALE GENOMIC DNA]</scope>
    <source>
        <strain evidence="5">CCM 7855</strain>
    </source>
</reference>
<evidence type="ECO:0000313" key="4">
    <source>
        <dbReference type="EMBL" id="GGF14622.1"/>
    </source>
</evidence>
<organism evidence="4 5">
    <name type="scientific">Williamsia phyllosphaerae</name>
    <dbReference type="NCBI Taxonomy" id="885042"/>
    <lineage>
        <taxon>Bacteria</taxon>
        <taxon>Bacillati</taxon>
        <taxon>Actinomycetota</taxon>
        <taxon>Actinomycetes</taxon>
        <taxon>Mycobacteriales</taxon>
        <taxon>Nocardiaceae</taxon>
        <taxon>Williamsia</taxon>
    </lineage>
</organism>
<comment type="caution">
    <text evidence="4">The sequence shown here is derived from an EMBL/GenBank/DDBJ whole genome shotgun (WGS) entry which is preliminary data.</text>
</comment>
<sequence length="211" mass="23270">MTDESPTAVTEAWRDYGRANLPAPLAAALSAFADQGYHGTSVREIAARAGLSVPGLYHHYPSKQSMLQGLLERTMSDLLWRTESAIAAAGDDPVDQFDAVVEALLQFHIHRREQAFIGSTEIRSLDADYRRIYTGQRRHQQTMVDQVVHAGVAAGVFVTGVPEDTGRAITTMCVGVSTWYKPDGRLSPEEIVQRFRRIARDTAGYVGPPRD</sequence>
<dbReference type="RefSeq" id="WP_188487158.1">
    <property type="nucleotide sequence ID" value="NZ_BMCS01000001.1"/>
</dbReference>
<dbReference type="Pfam" id="PF17932">
    <property type="entry name" value="TetR_C_24"/>
    <property type="match status" value="1"/>
</dbReference>
<dbReference type="SUPFAM" id="SSF48498">
    <property type="entry name" value="Tetracyclin repressor-like, C-terminal domain"/>
    <property type="match status" value="1"/>
</dbReference>
<dbReference type="InterPro" id="IPR009057">
    <property type="entry name" value="Homeodomain-like_sf"/>
</dbReference>
<feature type="DNA-binding region" description="H-T-H motif" evidence="2">
    <location>
        <begin position="41"/>
        <end position="60"/>
    </location>
</feature>
<dbReference type="Proteomes" id="UP000632454">
    <property type="component" value="Unassembled WGS sequence"/>
</dbReference>
<evidence type="ECO:0000313" key="5">
    <source>
        <dbReference type="Proteomes" id="UP000632454"/>
    </source>
</evidence>
<evidence type="ECO:0000256" key="1">
    <source>
        <dbReference type="ARBA" id="ARBA00023125"/>
    </source>
</evidence>
<feature type="domain" description="HTH tetR-type" evidence="3">
    <location>
        <begin position="18"/>
        <end position="78"/>
    </location>
</feature>
<protein>
    <submittedName>
        <fullName evidence="4">TetR family transcriptional regulator</fullName>
    </submittedName>
</protein>
<accession>A0ABQ1UAR0</accession>
<dbReference type="EMBL" id="BMCS01000001">
    <property type="protein sequence ID" value="GGF14622.1"/>
    <property type="molecule type" value="Genomic_DNA"/>
</dbReference>
<dbReference type="Gene3D" id="1.10.357.10">
    <property type="entry name" value="Tetracycline Repressor, domain 2"/>
    <property type="match status" value="1"/>
</dbReference>
<dbReference type="PRINTS" id="PR00455">
    <property type="entry name" value="HTHTETR"/>
</dbReference>
<dbReference type="PROSITE" id="PS50977">
    <property type="entry name" value="HTH_TETR_2"/>
    <property type="match status" value="1"/>
</dbReference>
<dbReference type="PANTHER" id="PTHR30055:SF237">
    <property type="entry name" value="TRANSCRIPTIONAL REPRESSOR MCE3R"/>
    <property type="match status" value="1"/>
</dbReference>
<proteinExistence type="predicted"/>
<dbReference type="SUPFAM" id="SSF46689">
    <property type="entry name" value="Homeodomain-like"/>
    <property type="match status" value="1"/>
</dbReference>
<dbReference type="InterPro" id="IPR050109">
    <property type="entry name" value="HTH-type_TetR-like_transc_reg"/>
</dbReference>